<keyword evidence="3 12" id="KW-0812">Transmembrane</keyword>
<accession>A0A026WWH3</accession>
<organism evidence="13 14">
    <name type="scientific">Ooceraea biroi</name>
    <name type="common">Clonal raider ant</name>
    <name type="synonym">Cerapachys biroi</name>
    <dbReference type="NCBI Taxonomy" id="2015173"/>
    <lineage>
        <taxon>Eukaryota</taxon>
        <taxon>Metazoa</taxon>
        <taxon>Ecdysozoa</taxon>
        <taxon>Arthropoda</taxon>
        <taxon>Hexapoda</taxon>
        <taxon>Insecta</taxon>
        <taxon>Pterygota</taxon>
        <taxon>Neoptera</taxon>
        <taxon>Endopterygota</taxon>
        <taxon>Hymenoptera</taxon>
        <taxon>Apocrita</taxon>
        <taxon>Aculeata</taxon>
        <taxon>Formicoidea</taxon>
        <taxon>Formicidae</taxon>
        <taxon>Dorylinae</taxon>
        <taxon>Ooceraea</taxon>
    </lineage>
</organism>
<evidence type="ECO:0000256" key="6">
    <source>
        <dbReference type="ARBA" id="ARBA00023002"/>
    </source>
</evidence>
<keyword evidence="14" id="KW-1185">Reference proteome</keyword>
<dbReference type="InterPro" id="IPR023754">
    <property type="entry name" value="HemeA_Synthase_type2"/>
</dbReference>
<evidence type="ECO:0000256" key="9">
    <source>
        <dbReference type="ARBA" id="ARBA00023136"/>
    </source>
</evidence>
<comment type="cofactor">
    <cofactor evidence="1">
        <name>heme b</name>
        <dbReference type="ChEBI" id="CHEBI:60344"/>
    </cofactor>
</comment>
<sequence>MVFVAVALGGITRLTESGLSMVTWKLLGEKLPLNEAQWLSEFERYKQFPEYKITNYNMTLEEFKRIWWMEYLHRMWGRLIGAVFIIPATYFWLKKGMLKSGMKPRVVALGSLIGLQGLVGWYMVKSGLEDRFVEPSDVPRVSQYRLAAHLGLALLLYTGFLWNALDHLVPAQRPTVDTAVANSATKAVKKLKRLIHSTKGLIFVTALSGAFVAGMDAGLVYNTFPKMADKWIPDDILAISPALRNFTENSTTVQFDHRILVRHVYALREACFRTLKIRYNFTNFFWRNYTADHYKTFMHLLVHV</sequence>
<dbReference type="OMA" id="WLNFLAN"/>
<evidence type="ECO:0000256" key="4">
    <source>
        <dbReference type="ARBA" id="ARBA00022723"/>
    </source>
</evidence>
<keyword evidence="6" id="KW-0560">Oxidoreductase</keyword>
<dbReference type="Pfam" id="PF02628">
    <property type="entry name" value="COX15-CtaA"/>
    <property type="match status" value="1"/>
</dbReference>
<name>A0A026WWH3_OOCBI</name>
<evidence type="ECO:0000256" key="12">
    <source>
        <dbReference type="SAM" id="Phobius"/>
    </source>
</evidence>
<keyword evidence="9 12" id="KW-0472">Membrane</keyword>
<dbReference type="STRING" id="2015173.A0A026WWH3"/>
<keyword evidence="5 12" id="KW-1133">Transmembrane helix</keyword>
<dbReference type="PANTHER" id="PTHR23289">
    <property type="entry name" value="CYTOCHROME C OXIDASE ASSEMBLY PROTEIN COX15"/>
    <property type="match status" value="1"/>
</dbReference>
<keyword evidence="7" id="KW-0408">Iron</keyword>
<dbReference type="GO" id="GO:0006784">
    <property type="term" value="P:heme A biosynthetic process"/>
    <property type="evidence" value="ECO:0007669"/>
    <property type="project" value="InterPro"/>
</dbReference>
<evidence type="ECO:0000313" key="14">
    <source>
        <dbReference type="Proteomes" id="UP000053097"/>
    </source>
</evidence>
<feature type="transmembrane region" description="Helical" evidence="12">
    <location>
        <begin position="200"/>
        <end position="221"/>
    </location>
</feature>
<dbReference type="InterPro" id="IPR003780">
    <property type="entry name" value="COX15/CtaA_fam"/>
</dbReference>
<evidence type="ECO:0000313" key="13">
    <source>
        <dbReference type="EMBL" id="EZA60081.1"/>
    </source>
</evidence>
<dbReference type="GO" id="GO:0120547">
    <property type="term" value="F:heme A synthase activity"/>
    <property type="evidence" value="ECO:0007669"/>
    <property type="project" value="UniProtKB-EC"/>
</dbReference>
<evidence type="ECO:0000256" key="8">
    <source>
        <dbReference type="ARBA" id="ARBA00023133"/>
    </source>
</evidence>
<dbReference type="PANTHER" id="PTHR23289:SF2">
    <property type="entry name" value="CYTOCHROME C OXIDASE ASSEMBLY PROTEIN COX15 HOMOLOG"/>
    <property type="match status" value="1"/>
</dbReference>
<evidence type="ECO:0000256" key="10">
    <source>
        <dbReference type="ARBA" id="ARBA00044501"/>
    </source>
</evidence>
<dbReference type="GO" id="GO:0046872">
    <property type="term" value="F:metal ion binding"/>
    <property type="evidence" value="ECO:0007669"/>
    <property type="project" value="UniProtKB-KW"/>
</dbReference>
<comment type="pathway">
    <text evidence="10">Porphyrin-containing compound metabolism; heme A biosynthesis; heme A from heme O: step 1/1.</text>
</comment>
<feature type="transmembrane region" description="Helical" evidence="12">
    <location>
        <begin position="144"/>
        <end position="165"/>
    </location>
</feature>
<evidence type="ECO:0000256" key="11">
    <source>
        <dbReference type="ARBA" id="ARBA00048044"/>
    </source>
</evidence>
<dbReference type="EMBL" id="KK107083">
    <property type="protein sequence ID" value="EZA60081.1"/>
    <property type="molecule type" value="Genomic_DNA"/>
</dbReference>
<evidence type="ECO:0000256" key="2">
    <source>
        <dbReference type="ARBA" id="ARBA00004141"/>
    </source>
</evidence>
<dbReference type="Proteomes" id="UP000053097">
    <property type="component" value="Unassembled WGS sequence"/>
</dbReference>
<keyword evidence="8" id="KW-0350">Heme biosynthesis</keyword>
<keyword evidence="4" id="KW-0479">Metal-binding</keyword>
<comment type="subcellular location">
    <subcellularLocation>
        <location evidence="2">Membrane</location>
        <topology evidence="2">Multi-pass membrane protein</topology>
    </subcellularLocation>
</comment>
<dbReference type="AlphaFoldDB" id="A0A026WWH3"/>
<proteinExistence type="predicted"/>
<feature type="transmembrane region" description="Helical" evidence="12">
    <location>
        <begin position="105"/>
        <end position="124"/>
    </location>
</feature>
<dbReference type="GO" id="GO:0005743">
    <property type="term" value="C:mitochondrial inner membrane"/>
    <property type="evidence" value="ECO:0007669"/>
    <property type="project" value="TreeGrafter"/>
</dbReference>
<gene>
    <name evidence="13" type="ORF">X777_13906</name>
</gene>
<evidence type="ECO:0000256" key="5">
    <source>
        <dbReference type="ARBA" id="ARBA00022989"/>
    </source>
</evidence>
<comment type="catalytic activity">
    <reaction evidence="11">
        <text>Fe(II)-heme o + 2 A + H2O = Fe(II)-heme a + 2 AH2</text>
        <dbReference type="Rhea" id="RHEA:63388"/>
        <dbReference type="ChEBI" id="CHEBI:13193"/>
        <dbReference type="ChEBI" id="CHEBI:15377"/>
        <dbReference type="ChEBI" id="CHEBI:17499"/>
        <dbReference type="ChEBI" id="CHEBI:60530"/>
        <dbReference type="ChEBI" id="CHEBI:61715"/>
        <dbReference type="EC" id="1.17.99.9"/>
    </reaction>
    <physiologicalReaction direction="left-to-right" evidence="11">
        <dbReference type="Rhea" id="RHEA:63389"/>
    </physiologicalReaction>
</comment>
<protein>
    <submittedName>
        <fullName evidence="13">Cytochrome c oxidase assembly protein COX15-like protein</fullName>
    </submittedName>
</protein>
<reference evidence="13 14" key="1">
    <citation type="journal article" date="2014" name="Curr. Biol.">
        <title>The genome of the clonal raider ant Cerapachys biroi.</title>
        <authorList>
            <person name="Oxley P.R."/>
            <person name="Ji L."/>
            <person name="Fetter-Pruneda I."/>
            <person name="McKenzie S.K."/>
            <person name="Li C."/>
            <person name="Hu H."/>
            <person name="Zhang G."/>
            <person name="Kronauer D.J."/>
        </authorList>
    </citation>
    <scope>NUCLEOTIDE SEQUENCE [LARGE SCALE GENOMIC DNA]</scope>
</reference>
<evidence type="ECO:0000256" key="7">
    <source>
        <dbReference type="ARBA" id="ARBA00023004"/>
    </source>
</evidence>
<evidence type="ECO:0000256" key="3">
    <source>
        <dbReference type="ARBA" id="ARBA00022692"/>
    </source>
</evidence>
<evidence type="ECO:0000256" key="1">
    <source>
        <dbReference type="ARBA" id="ARBA00001970"/>
    </source>
</evidence>
<dbReference type="GO" id="GO:0016653">
    <property type="term" value="F:oxidoreductase activity, acting on NAD(P)H, heme protein as acceptor"/>
    <property type="evidence" value="ECO:0007669"/>
    <property type="project" value="TreeGrafter"/>
</dbReference>
<feature type="transmembrane region" description="Helical" evidence="12">
    <location>
        <begin position="75"/>
        <end position="93"/>
    </location>
</feature>